<organism evidence="1 2">
    <name type="scientific">Microbulbifer hydrolyticus</name>
    <dbReference type="NCBI Taxonomy" id="48074"/>
    <lineage>
        <taxon>Bacteria</taxon>
        <taxon>Pseudomonadati</taxon>
        <taxon>Pseudomonadota</taxon>
        <taxon>Gammaproteobacteria</taxon>
        <taxon>Cellvibrionales</taxon>
        <taxon>Microbulbiferaceae</taxon>
        <taxon>Microbulbifer</taxon>
    </lineage>
</organism>
<name>A0ABX6ISB3_9GAMM</name>
<evidence type="ECO:0000313" key="1">
    <source>
        <dbReference type="EMBL" id="QHQ37750.1"/>
    </source>
</evidence>
<reference evidence="1 2" key="1">
    <citation type="submission" date="2020-01" db="EMBL/GenBank/DDBJ databases">
        <title>The possibility of degradation of plastic by Microbulbifer hydrolyticus IRE-31.</title>
        <authorList>
            <person name="Liu L."/>
        </authorList>
    </citation>
    <scope>NUCLEOTIDE SEQUENCE [LARGE SCALE GENOMIC DNA]</scope>
    <source>
        <strain evidence="1 2">IRE-31</strain>
    </source>
</reference>
<dbReference type="RefSeq" id="WP_161857088.1">
    <property type="nucleotide sequence ID" value="NZ_JACHHR010000002.1"/>
</dbReference>
<protein>
    <submittedName>
        <fullName evidence="1">Uncharacterized protein</fullName>
    </submittedName>
</protein>
<gene>
    <name evidence="1" type="ORF">GTQ55_01275</name>
</gene>
<accession>A0ABX6ISB3</accession>
<proteinExistence type="predicted"/>
<evidence type="ECO:0000313" key="2">
    <source>
        <dbReference type="Proteomes" id="UP000464675"/>
    </source>
</evidence>
<sequence length="134" mass="15372">MKISMRLLSIIFVFLFSTSVYSDEIPCWMNPDTVPETTQLAVLKTYLLPINLDSPGKDLEARVKHQDYRFITIGGFGIGYPGLSNKEFLCKYGSRYIMGTSDALESKEHSRLTHEFSRYAKEYNMALERKLSAQ</sequence>
<dbReference type="Proteomes" id="UP000464675">
    <property type="component" value="Chromosome"/>
</dbReference>
<dbReference type="EMBL" id="CP047491">
    <property type="protein sequence ID" value="QHQ37750.1"/>
    <property type="molecule type" value="Genomic_DNA"/>
</dbReference>
<keyword evidence="2" id="KW-1185">Reference proteome</keyword>